<dbReference type="AlphaFoldDB" id="A0A7J8WMZ0"/>
<dbReference type="Proteomes" id="UP000593577">
    <property type="component" value="Unassembled WGS sequence"/>
</dbReference>
<dbReference type="InterPro" id="IPR025558">
    <property type="entry name" value="DUF4283"/>
</dbReference>
<evidence type="ECO:0000313" key="3">
    <source>
        <dbReference type="Proteomes" id="UP000593577"/>
    </source>
</evidence>
<reference evidence="2 3" key="1">
    <citation type="journal article" date="2019" name="Genome Biol. Evol.">
        <title>Insights into the evolution of the New World diploid cottons (Gossypium, subgenus Houzingenia) based on genome sequencing.</title>
        <authorList>
            <person name="Grover C.E."/>
            <person name="Arick M.A. 2nd"/>
            <person name="Thrash A."/>
            <person name="Conover J.L."/>
            <person name="Sanders W.S."/>
            <person name="Peterson D.G."/>
            <person name="Frelichowski J.E."/>
            <person name="Scheffler J.A."/>
            <person name="Scheffler B.E."/>
            <person name="Wendel J.F."/>
        </authorList>
    </citation>
    <scope>NUCLEOTIDE SEQUENCE [LARGE SCALE GENOMIC DNA]</scope>
    <source>
        <strain evidence="2">185</strain>
        <tissue evidence="2">Leaf</tissue>
    </source>
</reference>
<name>A0A7J8WMZ0_GOSAI</name>
<keyword evidence="3" id="KW-1185">Reference proteome</keyword>
<evidence type="ECO:0000259" key="1">
    <source>
        <dbReference type="Pfam" id="PF14111"/>
    </source>
</evidence>
<feature type="domain" description="DUF4283" evidence="1">
    <location>
        <begin position="5"/>
        <end position="71"/>
    </location>
</feature>
<protein>
    <recommendedName>
        <fullName evidence="1">DUF4283 domain-containing protein</fullName>
    </recommendedName>
</protein>
<organism evidence="2 3">
    <name type="scientific">Gossypium aridum</name>
    <name type="common">American cotton</name>
    <name type="synonym">Erioxylum aridum</name>
    <dbReference type="NCBI Taxonomy" id="34290"/>
    <lineage>
        <taxon>Eukaryota</taxon>
        <taxon>Viridiplantae</taxon>
        <taxon>Streptophyta</taxon>
        <taxon>Embryophyta</taxon>
        <taxon>Tracheophyta</taxon>
        <taxon>Spermatophyta</taxon>
        <taxon>Magnoliopsida</taxon>
        <taxon>eudicotyledons</taxon>
        <taxon>Gunneridae</taxon>
        <taxon>Pentapetalae</taxon>
        <taxon>rosids</taxon>
        <taxon>malvids</taxon>
        <taxon>Malvales</taxon>
        <taxon>Malvaceae</taxon>
        <taxon>Malvoideae</taxon>
        <taxon>Gossypium</taxon>
    </lineage>
</organism>
<dbReference type="EMBL" id="JABFAA010000002">
    <property type="protein sequence ID" value="MBA0676415.1"/>
    <property type="molecule type" value="Genomic_DNA"/>
</dbReference>
<comment type="caution">
    <text evidence="2">The sequence shown here is derived from an EMBL/GenBank/DDBJ whole genome shotgun (WGS) entry which is preliminary data.</text>
</comment>
<evidence type="ECO:0000313" key="2">
    <source>
        <dbReference type="EMBL" id="MBA0676415.1"/>
    </source>
</evidence>
<proteinExistence type="predicted"/>
<dbReference type="Pfam" id="PF14111">
    <property type="entry name" value="DUF4283"/>
    <property type="match status" value="1"/>
</dbReference>
<gene>
    <name evidence="2" type="ORF">Goari_017892</name>
</gene>
<sequence>MIDRNMENVVVIRLLGRNIGYRVLDYRVHSLWNLMGSCQLNGLDNDFYLVKISNKRDYEKVLIWQIYGHYVTV</sequence>
<accession>A0A7J8WMZ0</accession>